<name>A0A7Z0QP76_9GAMM</name>
<dbReference type="Pfam" id="PF00593">
    <property type="entry name" value="TonB_dep_Rec_b-barrel"/>
    <property type="match status" value="1"/>
</dbReference>
<dbReference type="Gene3D" id="2.170.130.10">
    <property type="entry name" value="TonB-dependent receptor, plug domain"/>
    <property type="match status" value="1"/>
</dbReference>
<keyword evidence="4 8" id="KW-0812">Transmembrane</keyword>
<feature type="chain" id="PRO_5031576118" evidence="10">
    <location>
        <begin position="24"/>
        <end position="715"/>
    </location>
</feature>
<evidence type="ECO:0000256" key="1">
    <source>
        <dbReference type="ARBA" id="ARBA00004571"/>
    </source>
</evidence>
<keyword evidence="5 9" id="KW-0798">TonB box</keyword>
<evidence type="ECO:0000256" key="2">
    <source>
        <dbReference type="ARBA" id="ARBA00022448"/>
    </source>
</evidence>
<organism evidence="13 14">
    <name type="scientific">Luteimonas deserti</name>
    <dbReference type="NCBI Taxonomy" id="2752306"/>
    <lineage>
        <taxon>Bacteria</taxon>
        <taxon>Pseudomonadati</taxon>
        <taxon>Pseudomonadota</taxon>
        <taxon>Gammaproteobacteria</taxon>
        <taxon>Lysobacterales</taxon>
        <taxon>Lysobacteraceae</taxon>
        <taxon>Luteimonas</taxon>
    </lineage>
</organism>
<evidence type="ECO:0000259" key="11">
    <source>
        <dbReference type="Pfam" id="PF00593"/>
    </source>
</evidence>
<dbReference type="GO" id="GO:0009279">
    <property type="term" value="C:cell outer membrane"/>
    <property type="evidence" value="ECO:0007669"/>
    <property type="project" value="UniProtKB-SubCell"/>
</dbReference>
<keyword evidence="14" id="KW-1185">Reference proteome</keyword>
<keyword evidence="2 8" id="KW-0813">Transport</keyword>
<dbReference type="InterPro" id="IPR037066">
    <property type="entry name" value="Plug_dom_sf"/>
</dbReference>
<dbReference type="EMBL" id="JACCJZ010000004">
    <property type="protein sequence ID" value="NYZ61322.1"/>
    <property type="molecule type" value="Genomic_DNA"/>
</dbReference>
<protein>
    <submittedName>
        <fullName evidence="13">TonB-dependent receptor</fullName>
    </submittedName>
</protein>
<gene>
    <name evidence="13" type="ORF">H0E82_00895</name>
</gene>
<comment type="similarity">
    <text evidence="8 9">Belongs to the TonB-dependent receptor family.</text>
</comment>
<dbReference type="PANTHER" id="PTHR30069:SF28">
    <property type="entry name" value="TONB-DEPENDENT RECEPTOR YNCD-RELATED"/>
    <property type="match status" value="1"/>
</dbReference>
<dbReference type="PANTHER" id="PTHR30069">
    <property type="entry name" value="TONB-DEPENDENT OUTER MEMBRANE RECEPTOR"/>
    <property type="match status" value="1"/>
</dbReference>
<accession>A0A7Z0QP76</accession>
<dbReference type="PROSITE" id="PS52016">
    <property type="entry name" value="TONB_DEPENDENT_REC_3"/>
    <property type="match status" value="1"/>
</dbReference>
<keyword evidence="7 8" id="KW-0998">Cell outer membrane</keyword>
<dbReference type="InterPro" id="IPR039426">
    <property type="entry name" value="TonB-dep_rcpt-like"/>
</dbReference>
<evidence type="ECO:0000256" key="4">
    <source>
        <dbReference type="ARBA" id="ARBA00022692"/>
    </source>
</evidence>
<evidence type="ECO:0000259" key="12">
    <source>
        <dbReference type="Pfam" id="PF07715"/>
    </source>
</evidence>
<evidence type="ECO:0000256" key="3">
    <source>
        <dbReference type="ARBA" id="ARBA00022452"/>
    </source>
</evidence>
<reference evidence="13 14" key="1">
    <citation type="submission" date="2020-07" db="EMBL/GenBank/DDBJ databases">
        <title>isolation of Luteimonas sp. SJ-16.</title>
        <authorList>
            <person name="Huang X.-X."/>
            <person name="Xu L."/>
            <person name="Sun J.-Q."/>
        </authorList>
    </citation>
    <scope>NUCLEOTIDE SEQUENCE [LARGE SCALE GENOMIC DNA]</scope>
    <source>
        <strain evidence="13 14">SJ-16</strain>
    </source>
</reference>
<sequence length="715" mass="76993">MSRVVSRSLLAMALATAGMPAWAQAVADAAAASAQPVTLERVRVDATRLRGVSDFDTPASVDAIRLDDADSNRAGTVASEPLSGVPGLLARDRQNHAQDTQLSIRGFGARSTFGVRGVRLFADGIPASMPDGQGQLSHFSLVGGDRIEIMRGPFSALYGNSSGGVVQLWSADGQPGDPWRFKASHGRDDTTSLSTQLRGGTEVVGYNLALSRFDTDGWRDHSAARRDSANAKLRFDFGDRRRLDLVANHVDIDAQDPLGLTAAQVRENPRQVASVARQFDTRKTVRQSQAGAVYEHGIGEAHTVRAMAYGGERAVVQYLPIPPAAQGNPLNSGAVIDLDNAYGGLDLRWSWEGTLAGRPLEVTFGANADRQRQDRQGFENFVGDTLGVRGRLRRDERNTVENRDQFAQLYWTFAPRWSLLAGVRHSEVEFVSRDAFVTATNPDDSGRIAFRQTSPVAGVTFAPREDLRVYASAGRGFETPTFNELGYRADGGAGLAFDLAPAVSDNLEIGTKWQARSGTTLNAALFRADTDDELAVARNVGGRSSFQNIGRARRQGAELSLRQPLGESLDLSIAATWLDATFRDDYLVCTGAGCTVPATPVAAGARIPGVPARQLFARLDWSGGPWSAAIEGVGVGDVVVDDLATGRAAGYALLHLEGARRWRFDAGELRSFVRVDNVLDHAYIGSVIVNEGNGRFFEPGPGRGVMVGAQWTWNR</sequence>
<keyword evidence="6 8" id="KW-0472">Membrane</keyword>
<dbReference type="Proteomes" id="UP000589896">
    <property type="component" value="Unassembled WGS sequence"/>
</dbReference>
<keyword evidence="10" id="KW-0732">Signal</keyword>
<dbReference type="InterPro" id="IPR036942">
    <property type="entry name" value="Beta-barrel_TonB_sf"/>
</dbReference>
<evidence type="ECO:0000256" key="9">
    <source>
        <dbReference type="RuleBase" id="RU003357"/>
    </source>
</evidence>
<comment type="caution">
    <text evidence="13">The sequence shown here is derived from an EMBL/GenBank/DDBJ whole genome shotgun (WGS) entry which is preliminary data.</text>
</comment>
<dbReference type="InterPro" id="IPR012910">
    <property type="entry name" value="Plug_dom"/>
</dbReference>
<evidence type="ECO:0000256" key="10">
    <source>
        <dbReference type="SAM" id="SignalP"/>
    </source>
</evidence>
<dbReference type="Pfam" id="PF07715">
    <property type="entry name" value="Plug"/>
    <property type="match status" value="1"/>
</dbReference>
<feature type="domain" description="TonB-dependent receptor-like beta-barrel" evidence="11">
    <location>
        <begin position="237"/>
        <end position="678"/>
    </location>
</feature>
<evidence type="ECO:0000256" key="6">
    <source>
        <dbReference type="ARBA" id="ARBA00023136"/>
    </source>
</evidence>
<feature type="domain" description="TonB-dependent receptor plug" evidence="12">
    <location>
        <begin position="55"/>
        <end position="165"/>
    </location>
</feature>
<proteinExistence type="inferred from homology"/>
<dbReference type="SUPFAM" id="SSF56935">
    <property type="entry name" value="Porins"/>
    <property type="match status" value="1"/>
</dbReference>
<dbReference type="InterPro" id="IPR000531">
    <property type="entry name" value="Beta-barrel_TonB"/>
</dbReference>
<evidence type="ECO:0000313" key="14">
    <source>
        <dbReference type="Proteomes" id="UP000589896"/>
    </source>
</evidence>
<dbReference type="Gene3D" id="2.40.170.20">
    <property type="entry name" value="TonB-dependent receptor, beta-barrel domain"/>
    <property type="match status" value="1"/>
</dbReference>
<dbReference type="AlphaFoldDB" id="A0A7Z0QP76"/>
<evidence type="ECO:0000256" key="7">
    <source>
        <dbReference type="ARBA" id="ARBA00023237"/>
    </source>
</evidence>
<evidence type="ECO:0000256" key="8">
    <source>
        <dbReference type="PROSITE-ProRule" id="PRU01360"/>
    </source>
</evidence>
<comment type="subcellular location">
    <subcellularLocation>
        <location evidence="1 8">Cell outer membrane</location>
        <topology evidence="1 8">Multi-pass membrane protein</topology>
    </subcellularLocation>
</comment>
<feature type="signal peptide" evidence="10">
    <location>
        <begin position="1"/>
        <end position="23"/>
    </location>
</feature>
<keyword evidence="3 8" id="KW-1134">Transmembrane beta strand</keyword>
<keyword evidence="13" id="KW-0675">Receptor</keyword>
<dbReference type="GO" id="GO:0044718">
    <property type="term" value="P:siderophore transmembrane transport"/>
    <property type="evidence" value="ECO:0007669"/>
    <property type="project" value="TreeGrafter"/>
</dbReference>
<dbReference type="GO" id="GO:0015344">
    <property type="term" value="F:siderophore uptake transmembrane transporter activity"/>
    <property type="evidence" value="ECO:0007669"/>
    <property type="project" value="TreeGrafter"/>
</dbReference>
<evidence type="ECO:0000256" key="5">
    <source>
        <dbReference type="ARBA" id="ARBA00023077"/>
    </source>
</evidence>
<evidence type="ECO:0000313" key="13">
    <source>
        <dbReference type="EMBL" id="NYZ61322.1"/>
    </source>
</evidence>